<evidence type="ECO:0000313" key="2">
    <source>
        <dbReference type="Proteomes" id="UP000298663"/>
    </source>
</evidence>
<protein>
    <submittedName>
        <fullName evidence="1">Uncharacterized protein</fullName>
    </submittedName>
</protein>
<organism evidence="1 2">
    <name type="scientific">Steinernema carpocapsae</name>
    <name type="common">Entomopathogenic nematode</name>
    <dbReference type="NCBI Taxonomy" id="34508"/>
    <lineage>
        <taxon>Eukaryota</taxon>
        <taxon>Metazoa</taxon>
        <taxon>Ecdysozoa</taxon>
        <taxon>Nematoda</taxon>
        <taxon>Chromadorea</taxon>
        <taxon>Rhabditida</taxon>
        <taxon>Tylenchina</taxon>
        <taxon>Panagrolaimomorpha</taxon>
        <taxon>Strongyloidoidea</taxon>
        <taxon>Steinernematidae</taxon>
        <taxon>Steinernema</taxon>
    </lineage>
</organism>
<reference evidence="1 2" key="2">
    <citation type="journal article" date="2019" name="G3 (Bethesda)">
        <title>Hybrid Assembly of the Genome of the Entomopathogenic Nematode Steinernema carpocapsae Identifies the X-Chromosome.</title>
        <authorList>
            <person name="Serra L."/>
            <person name="Macchietto M."/>
            <person name="Macias-Munoz A."/>
            <person name="McGill C.J."/>
            <person name="Rodriguez I.M."/>
            <person name="Rodriguez B."/>
            <person name="Murad R."/>
            <person name="Mortazavi A."/>
        </authorList>
    </citation>
    <scope>NUCLEOTIDE SEQUENCE [LARGE SCALE GENOMIC DNA]</scope>
    <source>
        <strain evidence="1 2">ALL</strain>
    </source>
</reference>
<reference evidence="1 2" key="1">
    <citation type="journal article" date="2015" name="Genome Biol.">
        <title>Comparative genomics of Steinernema reveals deeply conserved gene regulatory networks.</title>
        <authorList>
            <person name="Dillman A.R."/>
            <person name="Macchietto M."/>
            <person name="Porter C.F."/>
            <person name="Rogers A."/>
            <person name="Williams B."/>
            <person name="Antoshechkin I."/>
            <person name="Lee M.M."/>
            <person name="Goodwin Z."/>
            <person name="Lu X."/>
            <person name="Lewis E.E."/>
            <person name="Goodrich-Blair H."/>
            <person name="Stock S.P."/>
            <person name="Adams B.J."/>
            <person name="Sternberg P.W."/>
            <person name="Mortazavi A."/>
        </authorList>
    </citation>
    <scope>NUCLEOTIDE SEQUENCE [LARGE SCALE GENOMIC DNA]</scope>
    <source>
        <strain evidence="1 2">ALL</strain>
    </source>
</reference>
<evidence type="ECO:0000313" key="1">
    <source>
        <dbReference type="EMBL" id="TKR61610.1"/>
    </source>
</evidence>
<accession>A0A4U5LZ61</accession>
<proteinExistence type="predicted"/>
<dbReference type="EMBL" id="AZBU02000011">
    <property type="protein sequence ID" value="TKR61610.1"/>
    <property type="molecule type" value="Genomic_DNA"/>
</dbReference>
<keyword evidence="2" id="KW-1185">Reference proteome</keyword>
<dbReference type="Proteomes" id="UP000298663">
    <property type="component" value="Unassembled WGS sequence"/>
</dbReference>
<sequence length="98" mass="10926">MTDFYFCNTASDPVKRRAIGEHRCGVARALHRVTAIGCRNPDPVPKALVKKDTIASLDKNRVHTLNWNLASINFRAMGIEAKDTFLKAQDKCVKTSLP</sequence>
<comment type="caution">
    <text evidence="1">The sequence shown here is derived from an EMBL/GenBank/DDBJ whole genome shotgun (WGS) entry which is preliminary data.</text>
</comment>
<name>A0A4U5LZ61_STECR</name>
<gene>
    <name evidence="1" type="ORF">L596_028701</name>
</gene>
<dbReference type="AlphaFoldDB" id="A0A4U5LZ61"/>